<keyword evidence="3" id="KW-0489">Methyltransferase</keyword>
<dbReference type="InterPro" id="IPR000673">
    <property type="entry name" value="Sig_transdc_resp-reg_Me-estase"/>
</dbReference>
<dbReference type="Pfam" id="PF01739">
    <property type="entry name" value="CheR"/>
    <property type="match status" value="1"/>
</dbReference>
<dbReference type="GO" id="GO:0032259">
    <property type="term" value="P:methylation"/>
    <property type="evidence" value="ECO:0007669"/>
    <property type="project" value="UniProtKB-KW"/>
</dbReference>
<dbReference type="PRINTS" id="PR00996">
    <property type="entry name" value="CHERMTFRASE"/>
</dbReference>
<dbReference type="PANTHER" id="PTHR24422">
    <property type="entry name" value="CHEMOTAXIS PROTEIN METHYLTRANSFERASE"/>
    <property type="match status" value="1"/>
</dbReference>
<proteinExistence type="predicted"/>
<keyword evidence="6" id="KW-0145">Chemotaxis</keyword>
<feature type="region of interest" description="Disordered" evidence="7">
    <location>
        <begin position="681"/>
        <end position="716"/>
    </location>
</feature>
<dbReference type="SUPFAM" id="SSF47757">
    <property type="entry name" value="Chemotaxis receptor methyltransferase CheR, N-terminal domain"/>
    <property type="match status" value="1"/>
</dbReference>
<comment type="caution">
    <text evidence="10">The sequence shown here is derived from an EMBL/GenBank/DDBJ whole genome shotgun (WGS) entry which is preliminary data.</text>
</comment>
<feature type="domain" description="CheB-type methylesterase" evidence="8">
    <location>
        <begin position="36"/>
        <end position="219"/>
    </location>
</feature>
<name>A0A6V8MJE5_9BACT</name>
<evidence type="ECO:0000256" key="5">
    <source>
        <dbReference type="ARBA" id="ARBA00022691"/>
    </source>
</evidence>
<feature type="active site" evidence="6">
    <location>
        <position position="69"/>
    </location>
</feature>
<feature type="active site" evidence="6">
    <location>
        <position position="161"/>
    </location>
</feature>
<dbReference type="Proteomes" id="UP000556026">
    <property type="component" value="Unassembled WGS sequence"/>
</dbReference>
<dbReference type="InterPro" id="IPR035909">
    <property type="entry name" value="CheB_C"/>
</dbReference>
<dbReference type="SUPFAM" id="SSF52738">
    <property type="entry name" value="Methylesterase CheB, C-terminal domain"/>
    <property type="match status" value="1"/>
</dbReference>
<organism evidence="10 11">
    <name type="scientific">Geomonas silvestris</name>
    <dbReference type="NCBI Taxonomy" id="2740184"/>
    <lineage>
        <taxon>Bacteria</taxon>
        <taxon>Pseudomonadati</taxon>
        <taxon>Thermodesulfobacteriota</taxon>
        <taxon>Desulfuromonadia</taxon>
        <taxon>Geobacterales</taxon>
        <taxon>Geobacteraceae</taxon>
        <taxon>Geomonas</taxon>
    </lineage>
</organism>
<evidence type="ECO:0000256" key="6">
    <source>
        <dbReference type="PROSITE-ProRule" id="PRU00050"/>
    </source>
</evidence>
<dbReference type="Gene3D" id="3.40.50.180">
    <property type="entry name" value="Methylesterase CheB, C-terminal domain"/>
    <property type="match status" value="1"/>
</dbReference>
<evidence type="ECO:0000256" key="7">
    <source>
        <dbReference type="SAM" id="MobiDB-lite"/>
    </source>
</evidence>
<comment type="catalytic activity">
    <reaction evidence="1">
        <text>L-glutamyl-[protein] + S-adenosyl-L-methionine = [protein]-L-glutamate 5-O-methyl ester + S-adenosyl-L-homocysteine</text>
        <dbReference type="Rhea" id="RHEA:24452"/>
        <dbReference type="Rhea" id="RHEA-COMP:10208"/>
        <dbReference type="Rhea" id="RHEA-COMP:10311"/>
        <dbReference type="ChEBI" id="CHEBI:29973"/>
        <dbReference type="ChEBI" id="CHEBI:57856"/>
        <dbReference type="ChEBI" id="CHEBI:59789"/>
        <dbReference type="ChEBI" id="CHEBI:82795"/>
        <dbReference type="EC" id="2.1.1.80"/>
    </reaction>
</comment>
<dbReference type="InterPro" id="IPR000780">
    <property type="entry name" value="CheR_MeTrfase"/>
</dbReference>
<feature type="compositionally biased region" description="Basic and acidic residues" evidence="7">
    <location>
        <begin position="681"/>
        <end position="700"/>
    </location>
</feature>
<keyword evidence="4" id="KW-0808">Transferase</keyword>
<evidence type="ECO:0000259" key="8">
    <source>
        <dbReference type="PROSITE" id="PS50122"/>
    </source>
</evidence>
<dbReference type="InterPro" id="IPR035965">
    <property type="entry name" value="PAS-like_dom_sf"/>
</dbReference>
<dbReference type="Gene3D" id="3.30.450.20">
    <property type="entry name" value="PAS domain"/>
    <property type="match status" value="1"/>
</dbReference>
<dbReference type="Gene3D" id="3.40.50.150">
    <property type="entry name" value="Vaccinia Virus protein VP39"/>
    <property type="match status" value="1"/>
</dbReference>
<dbReference type="PROSITE" id="PS50122">
    <property type="entry name" value="CHEB"/>
    <property type="match status" value="1"/>
</dbReference>
<dbReference type="CDD" id="cd16434">
    <property type="entry name" value="CheB-CheR_fusion"/>
    <property type="match status" value="1"/>
</dbReference>
<sequence>MVHMKRIKTKTSSSRSTPCDAAEQAVASPRELSFPIVGVGASAGGLEALEQFLRGVPPDSGMAFVVIQHLDPTHQGLLPELLQRASGMTVYQVKDRMRVRPNCVYVIPPNRDMSILHGILHLFEPTAPRGLRLPIDFFLRSLAEDRQQHSVGVILSGMGSDGTAGLRAIKEKAGLGLVQKPETAKFDSMPRSAIDAGLADLVAPAQELPGKIAEYLRHSQLIAKVEGAQEEKDQSSLEKVLILLRAKTGHDFSPYKKNTVYRRIERRMGIHQIDRLVTYVRYLQGNPQELDLLFNELLIGVTNFFRDGTAWEFLRDEALPALLAERQGGVLRVWSAGCSTGEEAYSLAIVFREALERSHAAEKFQLQIFATDLDRDAIDRARQGSYPANIASDVSSERLHRFFTKEENGYRVGKEIRGAVTFATQNLIMDPPFTKLDLLACRNLLIYLTPEVQRQLLPIFHYVLKPGGILFLGSAESLNSSGELFTPLNLKARLFQRRESALPLEPLAFPPALVPALSGVHKETIVAKPADNLQALADQLLLQSFSPPAVLVNGKGDILYISGRTGKYLEPAAGKANWNIFAMVRKGLRFELGVAFEKALRQKEAVTAPALKLGEGPGSQDVDIIVQTVEEPQALRGLVMVVFKDRPVLENRKRRPRSGAISETCDRVQELERELQHLSEKLQVSREEMQSSQEELKSANEELQSTNEELQSTNEELTTSREELQSLNEELQTVNAEQQSKMGELARTNNDMRNLLNSTEILTVFLDSRCRIRRYTKGVEKLFKLIPGDVGRPLDDIVNHLVYPELVADVDEVLRTLVFSEKQVATVDKRWFLVRIMPYRTIDEVIDGVVITFSDITAAKRLEAELREENARLMKRLETGS</sequence>
<dbReference type="SUPFAM" id="SSF55785">
    <property type="entry name" value="PYP-like sensor domain (PAS domain)"/>
    <property type="match status" value="1"/>
</dbReference>
<dbReference type="InterPro" id="IPR022642">
    <property type="entry name" value="CheR_C"/>
</dbReference>
<dbReference type="EMBL" id="BLXX01000006">
    <property type="protein sequence ID" value="GFO60064.1"/>
    <property type="molecule type" value="Genomic_DNA"/>
</dbReference>
<keyword evidence="11" id="KW-1185">Reference proteome</keyword>
<dbReference type="GO" id="GO:0005737">
    <property type="term" value="C:cytoplasm"/>
    <property type="evidence" value="ECO:0007669"/>
    <property type="project" value="InterPro"/>
</dbReference>
<feature type="domain" description="CheR-type methyltransferase" evidence="9">
    <location>
        <begin position="234"/>
        <end position="498"/>
    </location>
</feature>
<dbReference type="Gene3D" id="1.10.155.10">
    <property type="entry name" value="Chemotaxis receptor methyltransferase CheR, N-terminal domain"/>
    <property type="match status" value="1"/>
</dbReference>
<dbReference type="EC" id="2.1.1.80" evidence="2"/>
<dbReference type="Pfam" id="PF03705">
    <property type="entry name" value="CheR_N"/>
    <property type="match status" value="1"/>
</dbReference>
<protein>
    <recommendedName>
        <fullName evidence="2">protein-glutamate O-methyltransferase</fullName>
        <ecNumber evidence="2">2.1.1.80</ecNumber>
    </recommendedName>
</protein>
<evidence type="ECO:0000256" key="2">
    <source>
        <dbReference type="ARBA" id="ARBA00012534"/>
    </source>
</evidence>
<dbReference type="Pfam" id="PF01339">
    <property type="entry name" value="CheB_methylest"/>
    <property type="match status" value="1"/>
</dbReference>
<gene>
    <name evidence="10" type="ORF">GMST_23890</name>
</gene>
<evidence type="ECO:0000313" key="11">
    <source>
        <dbReference type="Proteomes" id="UP000556026"/>
    </source>
</evidence>
<keyword evidence="5" id="KW-0949">S-adenosyl-L-methionine</keyword>
<dbReference type="GO" id="GO:0000156">
    <property type="term" value="F:phosphorelay response regulator activity"/>
    <property type="evidence" value="ECO:0007669"/>
    <property type="project" value="InterPro"/>
</dbReference>
<feature type="region of interest" description="Disordered" evidence="7">
    <location>
        <begin position="1"/>
        <end position="21"/>
    </location>
</feature>
<dbReference type="InterPro" id="IPR022641">
    <property type="entry name" value="CheR_N"/>
</dbReference>
<evidence type="ECO:0000313" key="10">
    <source>
        <dbReference type="EMBL" id="GFO60064.1"/>
    </source>
</evidence>
<evidence type="ECO:0000256" key="3">
    <source>
        <dbReference type="ARBA" id="ARBA00022603"/>
    </source>
</evidence>
<dbReference type="GO" id="GO:0006935">
    <property type="term" value="P:chemotaxis"/>
    <property type="evidence" value="ECO:0007669"/>
    <property type="project" value="UniProtKB-UniRule"/>
</dbReference>
<dbReference type="PROSITE" id="PS50123">
    <property type="entry name" value="CHER"/>
    <property type="match status" value="1"/>
</dbReference>
<dbReference type="AlphaFoldDB" id="A0A6V8MJE5"/>
<feature type="compositionally biased region" description="Polar residues" evidence="7">
    <location>
        <begin position="701"/>
        <end position="716"/>
    </location>
</feature>
<reference evidence="11" key="1">
    <citation type="submission" date="2020-06" db="EMBL/GenBank/DDBJ databases">
        <title>Draft genomic sequence of Geomonas sp. Red330.</title>
        <authorList>
            <person name="Itoh H."/>
            <person name="Zhenxing X."/>
            <person name="Ushijima N."/>
            <person name="Masuda Y."/>
            <person name="Shiratori Y."/>
            <person name="Senoo K."/>
        </authorList>
    </citation>
    <scope>NUCLEOTIDE SEQUENCE [LARGE SCALE GENOMIC DNA]</scope>
    <source>
        <strain evidence="11">Red330</strain>
    </source>
</reference>
<dbReference type="PANTHER" id="PTHR24422:SF27">
    <property type="entry name" value="PROTEIN-GLUTAMATE O-METHYLTRANSFERASE"/>
    <property type="match status" value="1"/>
</dbReference>
<dbReference type="SUPFAM" id="SSF57997">
    <property type="entry name" value="Tropomyosin"/>
    <property type="match status" value="1"/>
</dbReference>
<dbReference type="InterPro" id="IPR050903">
    <property type="entry name" value="Bact_Chemotaxis_MeTrfase"/>
</dbReference>
<evidence type="ECO:0000256" key="4">
    <source>
        <dbReference type="ARBA" id="ARBA00022679"/>
    </source>
</evidence>
<dbReference type="InterPro" id="IPR036804">
    <property type="entry name" value="CheR_N_sf"/>
</dbReference>
<evidence type="ECO:0000259" key="9">
    <source>
        <dbReference type="PROSITE" id="PS50123"/>
    </source>
</evidence>
<dbReference type="SMART" id="SM00138">
    <property type="entry name" value="MeTrc"/>
    <property type="match status" value="1"/>
</dbReference>
<accession>A0A6V8MJE5</accession>
<dbReference type="SUPFAM" id="SSF53335">
    <property type="entry name" value="S-adenosyl-L-methionine-dependent methyltransferases"/>
    <property type="match status" value="1"/>
</dbReference>
<feature type="active site" evidence="6">
    <location>
        <position position="42"/>
    </location>
</feature>
<dbReference type="Pfam" id="PF13596">
    <property type="entry name" value="PAS_10"/>
    <property type="match status" value="1"/>
</dbReference>
<evidence type="ECO:0000256" key="1">
    <source>
        <dbReference type="ARBA" id="ARBA00001541"/>
    </source>
</evidence>
<keyword evidence="6" id="KW-0378">Hydrolase</keyword>
<dbReference type="GO" id="GO:0008984">
    <property type="term" value="F:protein-glutamate methylesterase activity"/>
    <property type="evidence" value="ECO:0007669"/>
    <property type="project" value="InterPro"/>
</dbReference>
<dbReference type="InterPro" id="IPR029063">
    <property type="entry name" value="SAM-dependent_MTases_sf"/>
</dbReference>
<dbReference type="GO" id="GO:0008983">
    <property type="term" value="F:protein-glutamate O-methyltransferase activity"/>
    <property type="evidence" value="ECO:0007669"/>
    <property type="project" value="UniProtKB-EC"/>
</dbReference>